<evidence type="ECO:0000256" key="1">
    <source>
        <dbReference type="ARBA" id="ARBA00006360"/>
    </source>
</evidence>
<organism evidence="13 14">
    <name type="scientific">Breznakia blatticola</name>
    <dbReference type="NCBI Taxonomy" id="1754012"/>
    <lineage>
        <taxon>Bacteria</taxon>
        <taxon>Bacillati</taxon>
        <taxon>Bacillota</taxon>
        <taxon>Erysipelotrichia</taxon>
        <taxon>Erysipelotrichales</taxon>
        <taxon>Erysipelotrichaceae</taxon>
        <taxon>Breznakia</taxon>
    </lineage>
</organism>
<evidence type="ECO:0000256" key="4">
    <source>
        <dbReference type="ARBA" id="ARBA00022695"/>
    </source>
</evidence>
<dbReference type="GO" id="GO:0003887">
    <property type="term" value="F:DNA-directed DNA polymerase activity"/>
    <property type="evidence" value="ECO:0007669"/>
    <property type="project" value="UniProtKB-KW"/>
</dbReference>
<accession>A0A4R7ZSA1</accession>
<dbReference type="InterPro" id="IPR012763">
    <property type="entry name" value="DNA_pol_III_sug/sutau_N"/>
</dbReference>
<feature type="domain" description="AAA+ ATPase" evidence="12">
    <location>
        <begin position="37"/>
        <end position="182"/>
    </location>
</feature>
<proteinExistence type="inferred from homology"/>
<evidence type="ECO:0000259" key="12">
    <source>
        <dbReference type="SMART" id="SM00382"/>
    </source>
</evidence>
<dbReference type="GO" id="GO:0006261">
    <property type="term" value="P:DNA-templated DNA replication"/>
    <property type="evidence" value="ECO:0007669"/>
    <property type="project" value="TreeGrafter"/>
</dbReference>
<evidence type="ECO:0000256" key="8">
    <source>
        <dbReference type="ARBA" id="ARBA00022833"/>
    </source>
</evidence>
<evidence type="ECO:0000256" key="7">
    <source>
        <dbReference type="ARBA" id="ARBA00022741"/>
    </source>
</evidence>
<reference evidence="13 14" key="1">
    <citation type="submission" date="2019-03" db="EMBL/GenBank/DDBJ databases">
        <title>Genomic Encyclopedia of Type Strains, Phase IV (KMG-IV): sequencing the most valuable type-strain genomes for metagenomic binning, comparative biology and taxonomic classification.</title>
        <authorList>
            <person name="Goeker M."/>
        </authorList>
    </citation>
    <scope>NUCLEOTIDE SEQUENCE [LARGE SCALE GENOMIC DNA]</scope>
    <source>
        <strain evidence="13 14">DSM 28867</strain>
    </source>
</reference>
<dbReference type="InterPro" id="IPR027417">
    <property type="entry name" value="P-loop_NTPase"/>
</dbReference>
<comment type="similarity">
    <text evidence="1">Belongs to the DnaX/STICHEL family.</text>
</comment>
<evidence type="ECO:0000256" key="10">
    <source>
        <dbReference type="ARBA" id="ARBA00022932"/>
    </source>
</evidence>
<keyword evidence="7" id="KW-0547">Nucleotide-binding</keyword>
<dbReference type="Pfam" id="PF12169">
    <property type="entry name" value="DNA_pol3_gamma3"/>
    <property type="match status" value="1"/>
</dbReference>
<dbReference type="FunFam" id="1.10.8.60:FF:000013">
    <property type="entry name" value="DNA polymerase III subunit gamma/tau"/>
    <property type="match status" value="1"/>
</dbReference>
<dbReference type="NCBIfam" id="TIGR02397">
    <property type="entry name" value="dnaX_nterm"/>
    <property type="match status" value="1"/>
</dbReference>
<dbReference type="InterPro" id="IPR008921">
    <property type="entry name" value="DNA_pol3_clamp-load_cplx_C"/>
</dbReference>
<keyword evidence="6" id="KW-0479">Metal-binding</keyword>
<evidence type="ECO:0000313" key="13">
    <source>
        <dbReference type="EMBL" id="TDW20652.1"/>
    </source>
</evidence>
<dbReference type="EC" id="2.7.7.7" evidence="2"/>
<evidence type="ECO:0000313" key="14">
    <source>
        <dbReference type="Proteomes" id="UP000294743"/>
    </source>
</evidence>
<dbReference type="SUPFAM" id="SSF52540">
    <property type="entry name" value="P-loop containing nucleoside triphosphate hydrolases"/>
    <property type="match status" value="1"/>
</dbReference>
<evidence type="ECO:0000256" key="5">
    <source>
        <dbReference type="ARBA" id="ARBA00022705"/>
    </source>
</evidence>
<evidence type="ECO:0000256" key="2">
    <source>
        <dbReference type="ARBA" id="ARBA00012417"/>
    </source>
</evidence>
<comment type="catalytic activity">
    <reaction evidence="11">
        <text>DNA(n) + a 2'-deoxyribonucleoside 5'-triphosphate = DNA(n+1) + diphosphate</text>
        <dbReference type="Rhea" id="RHEA:22508"/>
        <dbReference type="Rhea" id="RHEA-COMP:17339"/>
        <dbReference type="Rhea" id="RHEA-COMP:17340"/>
        <dbReference type="ChEBI" id="CHEBI:33019"/>
        <dbReference type="ChEBI" id="CHEBI:61560"/>
        <dbReference type="ChEBI" id="CHEBI:173112"/>
        <dbReference type="EC" id="2.7.7.7"/>
    </reaction>
</comment>
<dbReference type="InterPro" id="IPR045085">
    <property type="entry name" value="HLD_clamp_pol_III_gamma_tau"/>
</dbReference>
<keyword evidence="14" id="KW-1185">Reference proteome</keyword>
<dbReference type="Gene3D" id="1.20.272.10">
    <property type="match status" value="1"/>
</dbReference>
<keyword evidence="9" id="KW-0067">ATP-binding</keyword>
<name>A0A4R7ZSA1_9FIRM</name>
<dbReference type="GO" id="GO:0046872">
    <property type="term" value="F:metal ion binding"/>
    <property type="evidence" value="ECO:0007669"/>
    <property type="project" value="UniProtKB-KW"/>
</dbReference>
<evidence type="ECO:0000256" key="6">
    <source>
        <dbReference type="ARBA" id="ARBA00022723"/>
    </source>
</evidence>
<keyword evidence="8" id="KW-0862">Zinc</keyword>
<dbReference type="OrthoDB" id="9810148at2"/>
<dbReference type="SMART" id="SM00382">
    <property type="entry name" value="AAA"/>
    <property type="match status" value="1"/>
</dbReference>
<dbReference type="InterPro" id="IPR003593">
    <property type="entry name" value="AAA+_ATPase"/>
</dbReference>
<dbReference type="RefSeq" id="WP_134169055.1">
    <property type="nucleotide sequence ID" value="NZ_SODD01000011.1"/>
</dbReference>
<keyword evidence="10" id="KW-0239">DNA-directed DNA polymerase</keyword>
<dbReference type="InterPro" id="IPR022754">
    <property type="entry name" value="DNA_pol_III_gamma-3"/>
</dbReference>
<dbReference type="GO" id="GO:0005524">
    <property type="term" value="F:ATP binding"/>
    <property type="evidence" value="ECO:0007669"/>
    <property type="project" value="UniProtKB-KW"/>
</dbReference>
<dbReference type="Pfam" id="PF13177">
    <property type="entry name" value="DNA_pol3_delta2"/>
    <property type="match status" value="1"/>
</dbReference>
<evidence type="ECO:0000256" key="11">
    <source>
        <dbReference type="ARBA" id="ARBA00049244"/>
    </source>
</evidence>
<evidence type="ECO:0000256" key="3">
    <source>
        <dbReference type="ARBA" id="ARBA00022679"/>
    </source>
</evidence>
<dbReference type="NCBIfam" id="NF004046">
    <property type="entry name" value="PRK05563.1"/>
    <property type="match status" value="1"/>
</dbReference>
<dbReference type="Pfam" id="PF22608">
    <property type="entry name" value="DNAX_ATPase_lid"/>
    <property type="match status" value="1"/>
</dbReference>
<dbReference type="GO" id="GO:0003677">
    <property type="term" value="F:DNA binding"/>
    <property type="evidence" value="ECO:0007669"/>
    <property type="project" value="InterPro"/>
</dbReference>
<sequence length="652" mass="74304">MAYKALYRTYRPENFDDMAGQKHIIKTLQNAIDNNKIAHAYLFTGPRGTGKTSTAKIFARAVNCTGEHKPCGVCENCKTDLEGVHPDIVEIDAASNNGVEEVRNLIEKFKYAPIKGKYKVYIIDEVHMMTQGAYNALLKTIEEPPAHVIFIFATTEPYKVLPTIISRTQRFDFAKVAKKDIVDRLAYIIDKEQIQVEDGVLDTIAELADGGMRDALSILDQVYAYSPNFIKQSEVFEIYGIITTNEILDLFYLMIGHETSRLMQAIEALDSRGIDIKRLTNDMIEILKEKVIYDYTRDASLLNRLDQEQVVQLSSKLNTEISLQVIDILMDSYDKYRNASTIILYLEVALLKIMKIVPRGTYEEPMTQTVQITEQPTTTIAPENLQTVAPMVDVETHEVIHPTREVEEQETQQPVEDTIDYTEEEHIPVLEGGIEESEPLSLISDEMPQEPINTHVEPVVEEPTSQEEVKQETMTPNIDQQYIDQASELEVAPKKPKKMNLDDEFVLRLLVGAKKQIRAQESEQMRSINSYCTDLDIQVAKAANMLKNATIVASAETYTLFEVGSLPLAKEINELDEQNEFMNLVKSMFQQEKKVFAITSTQSSRVIDEFKTRYRTNNLPEPISFEIKKEEKKEQTISDELNILFKNNIDII</sequence>
<dbReference type="AlphaFoldDB" id="A0A4R7ZSA1"/>
<comment type="caution">
    <text evidence="13">The sequence shown here is derived from an EMBL/GenBank/DDBJ whole genome shotgun (WGS) entry which is preliminary data.</text>
</comment>
<dbReference type="EMBL" id="SODD01000011">
    <property type="protein sequence ID" value="TDW20652.1"/>
    <property type="molecule type" value="Genomic_DNA"/>
</dbReference>
<gene>
    <name evidence="13" type="ORF">EDD63_11165</name>
</gene>
<dbReference type="GO" id="GO:0009360">
    <property type="term" value="C:DNA polymerase III complex"/>
    <property type="evidence" value="ECO:0007669"/>
    <property type="project" value="InterPro"/>
</dbReference>
<evidence type="ECO:0000256" key="9">
    <source>
        <dbReference type="ARBA" id="ARBA00022840"/>
    </source>
</evidence>
<dbReference type="SUPFAM" id="SSF48019">
    <property type="entry name" value="post-AAA+ oligomerization domain-like"/>
    <property type="match status" value="1"/>
</dbReference>
<dbReference type="PANTHER" id="PTHR11669">
    <property type="entry name" value="REPLICATION FACTOR C / DNA POLYMERASE III GAMMA-TAU SUBUNIT"/>
    <property type="match status" value="1"/>
</dbReference>
<dbReference type="Gene3D" id="3.40.50.300">
    <property type="entry name" value="P-loop containing nucleotide triphosphate hydrolases"/>
    <property type="match status" value="1"/>
</dbReference>
<dbReference type="CDD" id="cd18137">
    <property type="entry name" value="HLD_clamp_pol_III_gamma_tau"/>
    <property type="match status" value="1"/>
</dbReference>
<dbReference type="InterPro" id="IPR001270">
    <property type="entry name" value="ClpA/B"/>
</dbReference>
<protein>
    <recommendedName>
        <fullName evidence="2">DNA-directed DNA polymerase</fullName>
        <ecNumber evidence="2">2.7.7.7</ecNumber>
    </recommendedName>
</protein>
<dbReference type="Gene3D" id="1.10.8.60">
    <property type="match status" value="1"/>
</dbReference>
<keyword evidence="5" id="KW-0235">DNA replication</keyword>
<dbReference type="PRINTS" id="PR00300">
    <property type="entry name" value="CLPPROTEASEA"/>
</dbReference>
<dbReference type="InterPro" id="IPR050238">
    <property type="entry name" value="DNA_Rep/Repair_Clamp_Loader"/>
</dbReference>
<dbReference type="FunFam" id="3.40.50.300:FF:000014">
    <property type="entry name" value="DNA polymerase III subunit gamma/tau"/>
    <property type="match status" value="1"/>
</dbReference>
<dbReference type="CDD" id="cd00009">
    <property type="entry name" value="AAA"/>
    <property type="match status" value="1"/>
</dbReference>
<keyword evidence="4" id="KW-0548">Nucleotidyltransferase</keyword>
<keyword evidence="3" id="KW-0808">Transferase</keyword>
<dbReference type="PANTHER" id="PTHR11669:SF0">
    <property type="entry name" value="PROTEIN STICHEL-LIKE 2"/>
    <property type="match status" value="1"/>
</dbReference>
<dbReference type="Proteomes" id="UP000294743">
    <property type="component" value="Unassembled WGS sequence"/>
</dbReference>